<dbReference type="InterPro" id="IPR001761">
    <property type="entry name" value="Peripla_BP/Lac1_sug-bd_dom"/>
</dbReference>
<dbReference type="InterPro" id="IPR000843">
    <property type="entry name" value="HTH_LacI"/>
</dbReference>
<feature type="domain" description="HTH lacI-type" evidence="4">
    <location>
        <begin position="6"/>
        <end position="63"/>
    </location>
</feature>
<dbReference type="Gene3D" id="1.10.260.40">
    <property type="entry name" value="lambda repressor-like DNA-binding domains"/>
    <property type="match status" value="1"/>
</dbReference>
<dbReference type="CDD" id="cd19977">
    <property type="entry name" value="PBP1_EndR-like"/>
    <property type="match status" value="1"/>
</dbReference>
<sequence length="343" mass="38990">MNKKRTSLKDIAKEANVSTSLVSFVLNNKEKEHRIRPEMAEKIRRVAIEMNYTPNVAAKSLREGKSRTIGLIVSDISNPFFANIARFVERTAGKYHYAVHFANSDESAEQTAMLAENMISRGIDGIIIVPCDGCKTLFNSLIERRIPLVLLDRYIPEVDATYVCLNNRKAGYDATRHLLENGYRRIGMINYKFNLKHTIDRTLGYEDAMREAGLEKEIRKMFVDHRRMADSCNIAISKLLKDKADSLIMATNTISINCIHAIRRNKIIVPEQMGLVGFDGGDAFDFFYSPLSYIQQPLESMAQKAVEILIEQIEEGSIFKQQIEYEGVLIKRASSVKNSVRKI</sequence>
<organism evidence="5">
    <name type="scientific">human gut metagenome</name>
    <dbReference type="NCBI Taxonomy" id="408170"/>
    <lineage>
        <taxon>unclassified sequences</taxon>
        <taxon>metagenomes</taxon>
        <taxon>organismal metagenomes</taxon>
    </lineage>
</organism>
<keyword evidence="2" id="KW-0238">DNA-binding</keyword>
<dbReference type="Pfam" id="PF00356">
    <property type="entry name" value="LacI"/>
    <property type="match status" value="1"/>
</dbReference>
<dbReference type="SMART" id="SM00354">
    <property type="entry name" value="HTH_LACI"/>
    <property type="match status" value="1"/>
</dbReference>
<accession>K1UAH2</accession>
<keyword evidence="3" id="KW-0804">Transcription</keyword>
<dbReference type="InterPro" id="IPR028082">
    <property type="entry name" value="Peripla_BP_I"/>
</dbReference>
<dbReference type="GO" id="GO:0003700">
    <property type="term" value="F:DNA-binding transcription factor activity"/>
    <property type="evidence" value="ECO:0007669"/>
    <property type="project" value="TreeGrafter"/>
</dbReference>
<evidence type="ECO:0000256" key="1">
    <source>
        <dbReference type="ARBA" id="ARBA00023015"/>
    </source>
</evidence>
<dbReference type="PANTHER" id="PTHR30146:SF109">
    <property type="entry name" value="HTH-TYPE TRANSCRIPTIONAL REGULATOR GALS"/>
    <property type="match status" value="1"/>
</dbReference>
<evidence type="ECO:0000259" key="4">
    <source>
        <dbReference type="PROSITE" id="PS50932"/>
    </source>
</evidence>
<proteinExistence type="predicted"/>
<name>K1UAH2_9ZZZZ</name>
<dbReference type="PANTHER" id="PTHR30146">
    <property type="entry name" value="LACI-RELATED TRANSCRIPTIONAL REPRESSOR"/>
    <property type="match status" value="1"/>
</dbReference>
<gene>
    <name evidence="5" type="ORF">LEA_04395</name>
</gene>
<dbReference type="Gene3D" id="3.40.50.2300">
    <property type="match status" value="2"/>
</dbReference>
<dbReference type="GO" id="GO:0000976">
    <property type="term" value="F:transcription cis-regulatory region binding"/>
    <property type="evidence" value="ECO:0007669"/>
    <property type="project" value="TreeGrafter"/>
</dbReference>
<keyword evidence="1" id="KW-0805">Transcription regulation</keyword>
<protein>
    <submittedName>
        <fullName evidence="5">Transcriptional regulator, LacI family</fullName>
    </submittedName>
</protein>
<dbReference type="CDD" id="cd01392">
    <property type="entry name" value="HTH_LacI"/>
    <property type="match status" value="1"/>
</dbReference>
<evidence type="ECO:0000256" key="2">
    <source>
        <dbReference type="ARBA" id="ARBA00023125"/>
    </source>
</evidence>
<comment type="caution">
    <text evidence="5">The sequence shown here is derived from an EMBL/GenBank/DDBJ whole genome shotgun (WGS) entry which is preliminary data.</text>
</comment>
<dbReference type="SUPFAM" id="SSF47413">
    <property type="entry name" value="lambda repressor-like DNA-binding domains"/>
    <property type="match status" value="1"/>
</dbReference>
<evidence type="ECO:0000313" key="5">
    <source>
        <dbReference type="EMBL" id="EKC77019.1"/>
    </source>
</evidence>
<dbReference type="Pfam" id="PF00532">
    <property type="entry name" value="Peripla_BP_1"/>
    <property type="match status" value="1"/>
</dbReference>
<dbReference type="AlphaFoldDB" id="K1UAH2"/>
<evidence type="ECO:0000256" key="3">
    <source>
        <dbReference type="ARBA" id="ARBA00023163"/>
    </source>
</evidence>
<dbReference type="SUPFAM" id="SSF53822">
    <property type="entry name" value="Periplasmic binding protein-like I"/>
    <property type="match status" value="1"/>
</dbReference>
<dbReference type="PROSITE" id="PS50932">
    <property type="entry name" value="HTH_LACI_2"/>
    <property type="match status" value="1"/>
</dbReference>
<reference evidence="5" key="1">
    <citation type="journal article" date="2013" name="Environ. Microbiol.">
        <title>Microbiota from the distal guts of lean and obese adolescents exhibit partial functional redundancy besides clear differences in community structure.</title>
        <authorList>
            <person name="Ferrer M."/>
            <person name="Ruiz A."/>
            <person name="Lanza F."/>
            <person name="Haange S.B."/>
            <person name="Oberbach A."/>
            <person name="Till H."/>
            <person name="Bargiela R."/>
            <person name="Campoy C."/>
            <person name="Segura M.T."/>
            <person name="Richter M."/>
            <person name="von Bergen M."/>
            <person name="Seifert J."/>
            <person name="Suarez A."/>
        </authorList>
    </citation>
    <scope>NUCLEOTIDE SEQUENCE</scope>
</reference>
<dbReference type="InterPro" id="IPR010982">
    <property type="entry name" value="Lambda_DNA-bd_dom_sf"/>
</dbReference>
<dbReference type="EMBL" id="AJWY01002897">
    <property type="protein sequence ID" value="EKC77019.1"/>
    <property type="molecule type" value="Genomic_DNA"/>
</dbReference>